<dbReference type="Pfam" id="PF02136">
    <property type="entry name" value="NTF2"/>
    <property type="match status" value="1"/>
</dbReference>
<evidence type="ECO:0000256" key="1">
    <source>
        <dbReference type="ARBA" id="ARBA00022448"/>
    </source>
</evidence>
<evidence type="ECO:0000256" key="5">
    <source>
        <dbReference type="RuleBase" id="RU369002"/>
    </source>
</evidence>
<gene>
    <name evidence="7" type="ORF">GWI33_021301</name>
</gene>
<dbReference type="Proteomes" id="UP000625711">
    <property type="component" value="Unassembled WGS sequence"/>
</dbReference>
<dbReference type="GO" id="GO:0005737">
    <property type="term" value="C:cytoplasm"/>
    <property type="evidence" value="ECO:0007669"/>
    <property type="project" value="UniProtKB-SubCell"/>
</dbReference>
<keyword evidence="3 5" id="KW-0539">Nucleus</keyword>
<evidence type="ECO:0000256" key="2">
    <source>
        <dbReference type="ARBA" id="ARBA00022927"/>
    </source>
</evidence>
<dbReference type="SUPFAM" id="SSF54427">
    <property type="entry name" value="NTF2-like"/>
    <property type="match status" value="1"/>
</dbReference>
<organism evidence="7 8">
    <name type="scientific">Rhynchophorus ferrugineus</name>
    <name type="common">Red palm weevil</name>
    <name type="synonym">Curculio ferrugineus</name>
    <dbReference type="NCBI Taxonomy" id="354439"/>
    <lineage>
        <taxon>Eukaryota</taxon>
        <taxon>Metazoa</taxon>
        <taxon>Ecdysozoa</taxon>
        <taxon>Arthropoda</taxon>
        <taxon>Hexapoda</taxon>
        <taxon>Insecta</taxon>
        <taxon>Pterygota</taxon>
        <taxon>Neoptera</taxon>
        <taxon>Endopterygota</taxon>
        <taxon>Coleoptera</taxon>
        <taxon>Polyphaga</taxon>
        <taxon>Cucujiformia</taxon>
        <taxon>Curculionidae</taxon>
        <taxon>Dryophthorinae</taxon>
        <taxon>Rhynchophorus</taxon>
    </lineage>
</organism>
<accession>A0A834I1N1</accession>
<evidence type="ECO:0000313" key="7">
    <source>
        <dbReference type="EMBL" id="KAF7265317.1"/>
    </source>
</evidence>
<dbReference type="InterPro" id="IPR032710">
    <property type="entry name" value="NTF2-like_dom_sf"/>
</dbReference>
<evidence type="ECO:0000256" key="4">
    <source>
        <dbReference type="ARBA" id="ARBA00070836"/>
    </source>
</evidence>
<dbReference type="PANTHER" id="PTHR12612">
    <property type="entry name" value="NUCLEAR TRANSPORT FACTOR 2"/>
    <property type="match status" value="1"/>
</dbReference>
<comment type="subcellular location">
    <subcellularLocation>
        <location evidence="5">Cytoplasm</location>
    </subcellularLocation>
    <subcellularLocation>
        <location evidence="5">Nucleus</location>
    </subcellularLocation>
</comment>
<dbReference type="InterPro" id="IPR002075">
    <property type="entry name" value="NTF2_dom"/>
</dbReference>
<keyword evidence="1 5" id="KW-0813">Transport</keyword>
<dbReference type="GO" id="GO:0005634">
    <property type="term" value="C:nucleus"/>
    <property type="evidence" value="ECO:0007669"/>
    <property type="project" value="UniProtKB-SubCell"/>
</dbReference>
<evidence type="ECO:0000256" key="3">
    <source>
        <dbReference type="ARBA" id="ARBA00023242"/>
    </source>
</evidence>
<dbReference type="InterPro" id="IPR045875">
    <property type="entry name" value="NTF2"/>
</dbReference>
<dbReference type="Gene3D" id="3.10.450.50">
    <property type="match status" value="1"/>
</dbReference>
<dbReference type="InterPro" id="IPR018222">
    <property type="entry name" value="Nuclear_transport_factor_2_euk"/>
</dbReference>
<dbReference type="FunFam" id="3.10.450.50:FF:000006">
    <property type="entry name" value="NTF2-related export protein 2 isoform 1"/>
    <property type="match status" value="1"/>
</dbReference>
<evidence type="ECO:0000259" key="6">
    <source>
        <dbReference type="PROSITE" id="PS50177"/>
    </source>
</evidence>
<keyword evidence="2 5" id="KW-0653">Protein transport</keyword>
<sequence length="135" mass="15418">MDQFKNRVHEACRIAEEFTKLYYETIDKRRHLLSRLYLNSAVLSWNGNGVKGDSDIEKFIKDLPLSDHTLTTLDAQPILDIAVNGQLTFIIQASGTVKYQDKNPKAFQQNFVITAQGDKWKIVSDCFRSPEPLGK</sequence>
<dbReference type="GO" id="GO:0051028">
    <property type="term" value="P:mRNA transport"/>
    <property type="evidence" value="ECO:0007669"/>
    <property type="project" value="UniProtKB-UniRule"/>
</dbReference>
<proteinExistence type="predicted"/>
<dbReference type="GO" id="GO:0006913">
    <property type="term" value="P:nucleocytoplasmic transport"/>
    <property type="evidence" value="ECO:0007669"/>
    <property type="project" value="UniProtKB-UniRule"/>
</dbReference>
<comment type="function">
    <text evidence="5">Has a role in nuclear-cytoplasmic transport of proteins and mRNAs.</text>
</comment>
<dbReference type="AlphaFoldDB" id="A0A834I1N1"/>
<comment type="caution">
    <text evidence="7">The sequence shown here is derived from an EMBL/GenBank/DDBJ whole genome shotgun (WGS) entry which is preliminary data.</text>
</comment>
<dbReference type="EMBL" id="JAACXV010014634">
    <property type="protein sequence ID" value="KAF7265317.1"/>
    <property type="molecule type" value="Genomic_DNA"/>
</dbReference>
<dbReference type="CDD" id="cd00780">
    <property type="entry name" value="NTF2"/>
    <property type="match status" value="1"/>
</dbReference>
<feature type="domain" description="NTF2" evidence="6">
    <location>
        <begin position="14"/>
        <end position="129"/>
    </location>
</feature>
<dbReference type="GO" id="GO:0015031">
    <property type="term" value="P:protein transport"/>
    <property type="evidence" value="ECO:0007669"/>
    <property type="project" value="UniProtKB-KW"/>
</dbReference>
<dbReference type="OrthoDB" id="25408at2759"/>
<keyword evidence="8" id="KW-1185">Reference proteome</keyword>
<evidence type="ECO:0000313" key="8">
    <source>
        <dbReference type="Proteomes" id="UP000625711"/>
    </source>
</evidence>
<keyword evidence="5" id="KW-0963">Cytoplasm</keyword>
<name>A0A834I1N1_RHYFE</name>
<dbReference type="PROSITE" id="PS50177">
    <property type="entry name" value="NTF2_DOMAIN"/>
    <property type="match status" value="1"/>
</dbReference>
<protein>
    <recommendedName>
        <fullName evidence="4 5">NTF2-related export protein</fullName>
    </recommendedName>
</protein>
<reference evidence="7" key="1">
    <citation type="submission" date="2020-08" db="EMBL/GenBank/DDBJ databases">
        <title>Genome sequencing and assembly of the red palm weevil Rhynchophorus ferrugineus.</title>
        <authorList>
            <person name="Dias G.B."/>
            <person name="Bergman C.M."/>
            <person name="Manee M."/>
        </authorList>
    </citation>
    <scope>NUCLEOTIDE SEQUENCE</scope>
    <source>
        <strain evidence="7">AA-2017</strain>
        <tissue evidence="7">Whole larva</tissue>
    </source>
</reference>